<dbReference type="CDD" id="cd00995">
    <property type="entry name" value="PBP2_NikA_DppA_OppA_like"/>
    <property type="match status" value="1"/>
</dbReference>
<feature type="region of interest" description="Disordered" evidence="5">
    <location>
        <begin position="24"/>
        <end position="58"/>
    </location>
</feature>
<keyword evidence="4 6" id="KW-0732">Signal</keyword>
<proteinExistence type="inferred from homology"/>
<gene>
    <name evidence="8" type="ORF">H9704_00040</name>
</gene>
<dbReference type="GO" id="GO:0042597">
    <property type="term" value="C:periplasmic space"/>
    <property type="evidence" value="ECO:0007669"/>
    <property type="project" value="UniProtKB-ARBA"/>
</dbReference>
<dbReference type="InterPro" id="IPR023765">
    <property type="entry name" value="SBP_5_CS"/>
</dbReference>
<dbReference type="Gene3D" id="3.10.105.10">
    <property type="entry name" value="Dipeptide-binding Protein, Domain 3"/>
    <property type="match status" value="1"/>
</dbReference>
<evidence type="ECO:0000259" key="7">
    <source>
        <dbReference type="Pfam" id="PF00496"/>
    </source>
</evidence>
<evidence type="ECO:0000256" key="2">
    <source>
        <dbReference type="ARBA" id="ARBA00005695"/>
    </source>
</evidence>
<comment type="similarity">
    <text evidence="2">Belongs to the bacterial solute-binding protein 5 family.</text>
</comment>
<dbReference type="GO" id="GO:0043190">
    <property type="term" value="C:ATP-binding cassette (ABC) transporter complex"/>
    <property type="evidence" value="ECO:0007669"/>
    <property type="project" value="InterPro"/>
</dbReference>
<reference evidence="8" key="2">
    <citation type="submission" date="2021-04" db="EMBL/GenBank/DDBJ databases">
        <authorList>
            <person name="Gilroy R."/>
        </authorList>
    </citation>
    <scope>NUCLEOTIDE SEQUENCE</scope>
    <source>
        <strain evidence="8">CHK180-15479</strain>
    </source>
</reference>
<dbReference type="PROSITE" id="PS51257">
    <property type="entry name" value="PROKAR_LIPOPROTEIN"/>
    <property type="match status" value="1"/>
</dbReference>
<dbReference type="Gene3D" id="3.40.190.10">
    <property type="entry name" value="Periplasmic binding protein-like II"/>
    <property type="match status" value="1"/>
</dbReference>
<evidence type="ECO:0000256" key="5">
    <source>
        <dbReference type="SAM" id="MobiDB-lite"/>
    </source>
</evidence>
<protein>
    <submittedName>
        <fullName evidence="8">ABC transporter substrate-binding protein</fullName>
    </submittedName>
</protein>
<feature type="domain" description="Solute-binding protein family 5" evidence="7">
    <location>
        <begin position="103"/>
        <end position="454"/>
    </location>
</feature>
<evidence type="ECO:0000256" key="4">
    <source>
        <dbReference type="ARBA" id="ARBA00022729"/>
    </source>
</evidence>
<dbReference type="PANTHER" id="PTHR30290:SF9">
    <property type="entry name" value="OLIGOPEPTIDE-BINDING PROTEIN APPA"/>
    <property type="match status" value="1"/>
</dbReference>
<feature type="chain" id="PRO_5039565583" evidence="6">
    <location>
        <begin position="29"/>
        <end position="541"/>
    </location>
</feature>
<dbReference type="InterPro" id="IPR000914">
    <property type="entry name" value="SBP_5_dom"/>
</dbReference>
<dbReference type="AlphaFoldDB" id="A0A9D2MXY7"/>
<sequence>MKKSYRKLLAVMTAAVLAMTGCSGSGSAQSSGSGEQTGSTQAGSTGASEEAEAAADGERTVVTIARDFDSTNLDPVMTANNVDIWVLNMMVEGLVTSSDDGQEIIPAVADSWEVSEDGLTYTFHIRDGIKFSNGEDVTIEDCIYSIDRAKTADGPWIGMLDMIDTMEDGGDNNLVITLTEPSPAFLSTLAMFSSSIMPKDYCEEVGTEGLAENPIGTGPYVLQEWNRGERMVFVKNEYYWEEGSPKVDEIDMVVVADDSTRIMQLQSGQIDVATMIPYSRVDELQNMGGLTVNLFDSTDVRFIVLNCQNEYLSHKSVRQALNLATDKEAINSAVYFGHGQIAQSFLAPAMPHYKEDLPAVSVDVEAAKQLLADAGYPDGFDLTVEVGSGDSTILQTATMLQEQWGEIGVNLNIQQIDIATARQNWQAGEYDVFLSNMTSDMTDTSEVAGLWCISEQANCWRSYWDDADQDQAEELCRLGNSEMDEELRMDYYGQMQEVVADAVPVIPLVYAPFAVVTSDRVTGLAQTPLGIYNVKNMEIAE</sequence>
<evidence type="ECO:0000256" key="6">
    <source>
        <dbReference type="SAM" id="SignalP"/>
    </source>
</evidence>
<name>A0A9D2MXY7_9FIRM</name>
<organism evidence="8 9">
    <name type="scientific">Candidatus Enterocloster excrementipullorum</name>
    <dbReference type="NCBI Taxonomy" id="2838559"/>
    <lineage>
        <taxon>Bacteria</taxon>
        <taxon>Bacillati</taxon>
        <taxon>Bacillota</taxon>
        <taxon>Clostridia</taxon>
        <taxon>Lachnospirales</taxon>
        <taxon>Lachnospiraceae</taxon>
        <taxon>Enterocloster</taxon>
    </lineage>
</organism>
<feature type="compositionally biased region" description="Low complexity" evidence="5">
    <location>
        <begin position="24"/>
        <end position="48"/>
    </location>
</feature>
<dbReference type="EMBL" id="DWWT01000001">
    <property type="protein sequence ID" value="HJC04549.1"/>
    <property type="molecule type" value="Genomic_DNA"/>
</dbReference>
<evidence type="ECO:0000256" key="1">
    <source>
        <dbReference type="ARBA" id="ARBA00004193"/>
    </source>
</evidence>
<dbReference type="PROSITE" id="PS01040">
    <property type="entry name" value="SBP_BACTERIAL_5"/>
    <property type="match status" value="1"/>
</dbReference>
<comment type="caution">
    <text evidence="8">The sequence shown here is derived from an EMBL/GenBank/DDBJ whole genome shotgun (WGS) entry which is preliminary data.</text>
</comment>
<dbReference type="PIRSF" id="PIRSF002741">
    <property type="entry name" value="MppA"/>
    <property type="match status" value="1"/>
</dbReference>
<comment type="subcellular location">
    <subcellularLocation>
        <location evidence="1">Cell membrane</location>
        <topology evidence="1">Lipid-anchor</topology>
    </subcellularLocation>
</comment>
<feature type="signal peptide" evidence="6">
    <location>
        <begin position="1"/>
        <end position="28"/>
    </location>
</feature>
<dbReference type="Gene3D" id="3.90.76.10">
    <property type="entry name" value="Dipeptide-binding Protein, Domain 1"/>
    <property type="match status" value="1"/>
</dbReference>
<dbReference type="InterPro" id="IPR030678">
    <property type="entry name" value="Peptide/Ni-bd"/>
</dbReference>
<dbReference type="InterPro" id="IPR039424">
    <property type="entry name" value="SBP_5"/>
</dbReference>
<evidence type="ECO:0000313" key="8">
    <source>
        <dbReference type="EMBL" id="HJC04549.1"/>
    </source>
</evidence>
<dbReference type="Proteomes" id="UP000823910">
    <property type="component" value="Unassembled WGS sequence"/>
</dbReference>
<evidence type="ECO:0000256" key="3">
    <source>
        <dbReference type="ARBA" id="ARBA00022448"/>
    </source>
</evidence>
<evidence type="ECO:0000313" key="9">
    <source>
        <dbReference type="Proteomes" id="UP000823910"/>
    </source>
</evidence>
<reference evidence="8" key="1">
    <citation type="journal article" date="2021" name="PeerJ">
        <title>Extensive microbial diversity within the chicken gut microbiome revealed by metagenomics and culture.</title>
        <authorList>
            <person name="Gilroy R."/>
            <person name="Ravi A."/>
            <person name="Getino M."/>
            <person name="Pursley I."/>
            <person name="Horton D.L."/>
            <person name="Alikhan N.F."/>
            <person name="Baker D."/>
            <person name="Gharbi K."/>
            <person name="Hall N."/>
            <person name="Watson M."/>
            <person name="Adriaenssens E.M."/>
            <person name="Foster-Nyarko E."/>
            <person name="Jarju S."/>
            <person name="Secka A."/>
            <person name="Antonio M."/>
            <person name="Oren A."/>
            <person name="Chaudhuri R.R."/>
            <person name="La Ragione R."/>
            <person name="Hildebrand F."/>
            <person name="Pallen M.J."/>
        </authorList>
    </citation>
    <scope>NUCLEOTIDE SEQUENCE</scope>
    <source>
        <strain evidence="8">CHK180-15479</strain>
    </source>
</reference>
<dbReference type="PANTHER" id="PTHR30290">
    <property type="entry name" value="PERIPLASMIC BINDING COMPONENT OF ABC TRANSPORTER"/>
    <property type="match status" value="1"/>
</dbReference>
<dbReference type="SUPFAM" id="SSF53850">
    <property type="entry name" value="Periplasmic binding protein-like II"/>
    <property type="match status" value="1"/>
</dbReference>
<dbReference type="GO" id="GO:0015833">
    <property type="term" value="P:peptide transport"/>
    <property type="evidence" value="ECO:0007669"/>
    <property type="project" value="TreeGrafter"/>
</dbReference>
<keyword evidence="3" id="KW-0813">Transport</keyword>
<dbReference type="Pfam" id="PF00496">
    <property type="entry name" value="SBP_bac_5"/>
    <property type="match status" value="1"/>
</dbReference>
<accession>A0A9D2MXY7</accession>
<dbReference type="GO" id="GO:1904680">
    <property type="term" value="F:peptide transmembrane transporter activity"/>
    <property type="evidence" value="ECO:0007669"/>
    <property type="project" value="TreeGrafter"/>
</dbReference>